<dbReference type="GO" id="GO:0016747">
    <property type="term" value="F:acyltransferase activity, transferring groups other than amino-acyl groups"/>
    <property type="evidence" value="ECO:0007669"/>
    <property type="project" value="InterPro"/>
</dbReference>
<dbReference type="InterPro" id="IPR000182">
    <property type="entry name" value="GNAT_dom"/>
</dbReference>
<evidence type="ECO:0000259" key="3">
    <source>
        <dbReference type="PROSITE" id="PS51186"/>
    </source>
</evidence>
<keyword evidence="1 4" id="KW-0808">Transferase</keyword>
<reference evidence="4 5" key="1">
    <citation type="submission" date="2018-06" db="EMBL/GenBank/DDBJ databases">
        <title>Genomic Encyclopedia of Archaeal and Bacterial Type Strains, Phase II (KMG-II): from individual species to whole genera.</title>
        <authorList>
            <person name="Goeker M."/>
        </authorList>
    </citation>
    <scope>NUCLEOTIDE SEQUENCE [LARGE SCALE GENOMIC DNA]</scope>
    <source>
        <strain evidence="4 5">DSM 27372</strain>
    </source>
</reference>
<dbReference type="PANTHER" id="PTHR43800:SF1">
    <property type="entry name" value="PEPTIDYL-LYSINE N-ACETYLTRANSFERASE YJAB"/>
    <property type="match status" value="1"/>
</dbReference>
<dbReference type="PROSITE" id="PS51186">
    <property type="entry name" value="GNAT"/>
    <property type="match status" value="1"/>
</dbReference>
<comment type="caution">
    <text evidence="4">The sequence shown here is derived from an EMBL/GenBank/DDBJ whole genome shotgun (WGS) entry which is preliminary data.</text>
</comment>
<dbReference type="CDD" id="cd04301">
    <property type="entry name" value="NAT_SF"/>
    <property type="match status" value="1"/>
</dbReference>
<keyword evidence="2" id="KW-0012">Acyltransferase</keyword>
<evidence type="ECO:0000256" key="1">
    <source>
        <dbReference type="ARBA" id="ARBA00022679"/>
    </source>
</evidence>
<protein>
    <submittedName>
        <fullName evidence="4">Putative acetyltransferase</fullName>
    </submittedName>
</protein>
<evidence type="ECO:0000313" key="4">
    <source>
        <dbReference type="EMBL" id="PYF75643.1"/>
    </source>
</evidence>
<dbReference type="Gene3D" id="3.40.630.30">
    <property type="match status" value="1"/>
</dbReference>
<dbReference type="InterPro" id="IPR016181">
    <property type="entry name" value="Acyl_CoA_acyltransferase"/>
</dbReference>
<evidence type="ECO:0000313" key="5">
    <source>
        <dbReference type="Proteomes" id="UP000248198"/>
    </source>
</evidence>
<gene>
    <name evidence="4" type="ORF">B0O44_102195</name>
</gene>
<dbReference type="AlphaFoldDB" id="A0A318UHM7"/>
<dbReference type="SUPFAM" id="SSF55729">
    <property type="entry name" value="Acyl-CoA N-acyltransferases (Nat)"/>
    <property type="match status" value="1"/>
</dbReference>
<evidence type="ECO:0000256" key="2">
    <source>
        <dbReference type="ARBA" id="ARBA00023315"/>
    </source>
</evidence>
<organism evidence="4 5">
    <name type="scientific">Pedobacter nutrimenti</name>
    <dbReference type="NCBI Taxonomy" id="1241337"/>
    <lineage>
        <taxon>Bacteria</taxon>
        <taxon>Pseudomonadati</taxon>
        <taxon>Bacteroidota</taxon>
        <taxon>Sphingobacteriia</taxon>
        <taxon>Sphingobacteriales</taxon>
        <taxon>Sphingobacteriaceae</taxon>
        <taxon>Pedobacter</taxon>
    </lineage>
</organism>
<dbReference type="EMBL" id="QKLU01000002">
    <property type="protein sequence ID" value="PYF75643.1"/>
    <property type="molecule type" value="Genomic_DNA"/>
</dbReference>
<dbReference type="RefSeq" id="WP_110828007.1">
    <property type="nucleotide sequence ID" value="NZ_QKLU01000002.1"/>
</dbReference>
<keyword evidence="5" id="KW-1185">Reference proteome</keyword>
<dbReference type="Pfam" id="PF13508">
    <property type="entry name" value="Acetyltransf_7"/>
    <property type="match status" value="1"/>
</dbReference>
<name>A0A318UHM7_9SPHI</name>
<dbReference type="Proteomes" id="UP000248198">
    <property type="component" value="Unassembled WGS sequence"/>
</dbReference>
<dbReference type="OrthoDB" id="9789605at2"/>
<accession>A0A318UHM7</accession>
<proteinExistence type="predicted"/>
<dbReference type="PANTHER" id="PTHR43800">
    <property type="entry name" value="PEPTIDYL-LYSINE N-ACETYLTRANSFERASE YJAB"/>
    <property type="match status" value="1"/>
</dbReference>
<sequence>MMYFSAEIPEQDYPELVSLWEASVRATHHFLKESDIAFYKSLILGGYLQEVALCCMRNESGRMMGFSGTAEGKLEMLFVHPDYRNEGVGKKLLLHAIENQGVNLVDVNEDNVEAAGFYAHFGFKTIGRSALDGAGNPYPILHMELQ</sequence>
<feature type="domain" description="N-acetyltransferase" evidence="3">
    <location>
        <begin position="1"/>
        <end position="146"/>
    </location>
</feature>